<sequence>MARLDETHKMPIFQKAEQILKLTEGLVHIIPAENEFLQETTVRFMLENAMIIPAKIAGAEAGDLYDLRMENAAIIRKAARELYVQAGSLRYEDGITDTDYIYLLRDTIEEFRFLFIDWVAGFDVWNYIKDSWGLFNPPGVNAHDKDPDEDIPFNPNDFFNSDDDDDDL</sequence>
<accession>A0ABV8VYU2</accession>
<name>A0ABV8VYU2_9FLAO</name>
<evidence type="ECO:0000313" key="3">
    <source>
        <dbReference type="Proteomes" id="UP001595719"/>
    </source>
</evidence>
<comment type="caution">
    <text evidence="2">The sequence shown here is derived from an EMBL/GenBank/DDBJ whole genome shotgun (WGS) entry which is preliminary data.</text>
</comment>
<proteinExistence type="predicted"/>
<organism evidence="2 3">
    <name type="scientific">Flavobacterium quisquiliarum</name>
    <dbReference type="NCBI Taxonomy" id="1834436"/>
    <lineage>
        <taxon>Bacteria</taxon>
        <taxon>Pseudomonadati</taxon>
        <taxon>Bacteroidota</taxon>
        <taxon>Flavobacteriia</taxon>
        <taxon>Flavobacteriales</taxon>
        <taxon>Flavobacteriaceae</taxon>
        <taxon>Flavobacterium</taxon>
    </lineage>
</organism>
<protein>
    <submittedName>
        <fullName evidence="2">Uncharacterized protein</fullName>
    </submittedName>
</protein>
<dbReference type="Proteomes" id="UP001595719">
    <property type="component" value="Unassembled WGS sequence"/>
</dbReference>
<gene>
    <name evidence="2" type="ORF">ACFOY0_01380</name>
</gene>
<reference evidence="3" key="1">
    <citation type="journal article" date="2019" name="Int. J. Syst. Evol. Microbiol.">
        <title>The Global Catalogue of Microorganisms (GCM) 10K type strain sequencing project: providing services to taxonomists for standard genome sequencing and annotation.</title>
        <authorList>
            <consortium name="The Broad Institute Genomics Platform"/>
            <consortium name="The Broad Institute Genome Sequencing Center for Infectious Disease"/>
            <person name="Wu L."/>
            <person name="Ma J."/>
        </authorList>
    </citation>
    <scope>NUCLEOTIDE SEQUENCE [LARGE SCALE GENOMIC DNA]</scope>
    <source>
        <strain evidence="3">CGMCC 1.15345</strain>
    </source>
</reference>
<evidence type="ECO:0000256" key="1">
    <source>
        <dbReference type="SAM" id="MobiDB-lite"/>
    </source>
</evidence>
<dbReference type="RefSeq" id="WP_179003429.1">
    <property type="nucleotide sequence ID" value="NZ_JBHSCO010000001.1"/>
</dbReference>
<keyword evidence="3" id="KW-1185">Reference proteome</keyword>
<evidence type="ECO:0000313" key="2">
    <source>
        <dbReference type="EMBL" id="MFC4389631.1"/>
    </source>
</evidence>
<dbReference type="EMBL" id="JBHSCO010000001">
    <property type="protein sequence ID" value="MFC4389631.1"/>
    <property type="molecule type" value="Genomic_DNA"/>
</dbReference>
<feature type="region of interest" description="Disordered" evidence="1">
    <location>
        <begin position="144"/>
        <end position="168"/>
    </location>
</feature>